<protein>
    <submittedName>
        <fullName evidence="2">Toxin CptA</fullName>
    </submittedName>
</protein>
<keyword evidence="1" id="KW-0472">Membrane</keyword>
<evidence type="ECO:0000313" key="3">
    <source>
        <dbReference type="Proteomes" id="UP000183107"/>
    </source>
</evidence>
<dbReference type="AlphaFoldDB" id="A0A1I4Z7S9"/>
<organism evidence="2 3">
    <name type="scientific">Nitrosospira briensis</name>
    <dbReference type="NCBI Taxonomy" id="35799"/>
    <lineage>
        <taxon>Bacteria</taxon>
        <taxon>Pseudomonadati</taxon>
        <taxon>Pseudomonadota</taxon>
        <taxon>Betaproteobacteria</taxon>
        <taxon>Nitrosomonadales</taxon>
        <taxon>Nitrosomonadaceae</taxon>
        <taxon>Nitrosospira</taxon>
    </lineage>
</organism>
<accession>A0A1I4Z7S9</accession>
<reference evidence="3" key="1">
    <citation type="submission" date="2016-10" db="EMBL/GenBank/DDBJ databases">
        <authorList>
            <person name="Varghese N."/>
        </authorList>
    </citation>
    <scope>NUCLEOTIDE SEQUENCE [LARGE SCALE GENOMIC DNA]</scope>
    <source>
        <strain evidence="3">Nsp8</strain>
    </source>
</reference>
<gene>
    <name evidence="2" type="ORF">SAMN05216386_1073</name>
</gene>
<name>A0A1I4Z7S9_9PROT</name>
<keyword evidence="3" id="KW-1185">Reference proteome</keyword>
<keyword evidence="1" id="KW-0812">Transmembrane</keyword>
<keyword evidence="1" id="KW-1133">Transmembrane helix</keyword>
<evidence type="ECO:0000256" key="1">
    <source>
        <dbReference type="SAM" id="Phobius"/>
    </source>
</evidence>
<proteinExistence type="predicted"/>
<sequence length="150" mass="16918">MQLAAMLGFAHFSAIGLLWPLLLPGSVKLAGSAVLVTSLVFYLRRYALLRSPESITGLELSDEMICAVETRRGERIVCTLLGSSFVAPYLTVLELQPLKLDDVVDSPEPLRKFSFSVTVLPDGIDPEEFRQLRILLRWKWKDPKDLKDWT</sequence>
<dbReference type="Proteomes" id="UP000183107">
    <property type="component" value="Unassembled WGS sequence"/>
</dbReference>
<dbReference type="OrthoDB" id="9182772at2"/>
<feature type="transmembrane region" description="Helical" evidence="1">
    <location>
        <begin position="26"/>
        <end position="43"/>
    </location>
</feature>
<evidence type="ECO:0000313" key="2">
    <source>
        <dbReference type="EMBL" id="SFN46237.1"/>
    </source>
</evidence>
<dbReference type="EMBL" id="FOVJ01000001">
    <property type="protein sequence ID" value="SFN46237.1"/>
    <property type="molecule type" value="Genomic_DNA"/>
</dbReference>